<dbReference type="InParanoid" id="A0A1X2HF40"/>
<dbReference type="PROSITE" id="PS50132">
    <property type="entry name" value="RGS"/>
    <property type="match status" value="1"/>
</dbReference>
<feature type="domain" description="RGS" evidence="2">
    <location>
        <begin position="145"/>
        <end position="263"/>
    </location>
</feature>
<feature type="compositionally biased region" description="Basic residues" evidence="1">
    <location>
        <begin position="374"/>
        <end position="388"/>
    </location>
</feature>
<gene>
    <name evidence="3" type="ORF">BCR43DRAFT_489940</name>
</gene>
<feature type="region of interest" description="Disordered" evidence="1">
    <location>
        <begin position="356"/>
        <end position="388"/>
    </location>
</feature>
<reference evidence="3 4" key="1">
    <citation type="submission" date="2016-07" db="EMBL/GenBank/DDBJ databases">
        <title>Pervasive Adenine N6-methylation of Active Genes in Fungi.</title>
        <authorList>
            <consortium name="DOE Joint Genome Institute"/>
            <person name="Mondo S.J."/>
            <person name="Dannebaum R.O."/>
            <person name="Kuo R.C."/>
            <person name="Labutti K."/>
            <person name="Haridas S."/>
            <person name="Kuo A."/>
            <person name="Salamov A."/>
            <person name="Ahrendt S.R."/>
            <person name="Lipzen A."/>
            <person name="Sullivan W."/>
            <person name="Andreopoulos W.B."/>
            <person name="Clum A."/>
            <person name="Lindquist E."/>
            <person name="Daum C."/>
            <person name="Ramamoorthy G.K."/>
            <person name="Gryganskyi A."/>
            <person name="Culley D."/>
            <person name="Magnuson J.K."/>
            <person name="James T.Y."/>
            <person name="O'Malley M.A."/>
            <person name="Stajich J.E."/>
            <person name="Spatafora J.W."/>
            <person name="Visel A."/>
            <person name="Grigoriev I.V."/>
        </authorList>
    </citation>
    <scope>NUCLEOTIDE SEQUENCE [LARGE SCALE GENOMIC DNA]</scope>
    <source>
        <strain evidence="3 4">NRRL 2496</strain>
    </source>
</reference>
<dbReference type="InterPro" id="IPR016137">
    <property type="entry name" value="RGS"/>
</dbReference>
<dbReference type="PANTHER" id="PTHR10845">
    <property type="entry name" value="REGULATOR OF G PROTEIN SIGNALING"/>
    <property type="match status" value="1"/>
</dbReference>
<accession>A0A1X2HF40</accession>
<evidence type="ECO:0000259" key="2">
    <source>
        <dbReference type="PROSITE" id="PS50132"/>
    </source>
</evidence>
<dbReference type="InterPro" id="IPR044926">
    <property type="entry name" value="RGS_subdomain_2"/>
</dbReference>
<evidence type="ECO:0000313" key="3">
    <source>
        <dbReference type="EMBL" id="ORY97537.1"/>
    </source>
</evidence>
<keyword evidence="4" id="KW-1185">Reference proteome</keyword>
<dbReference type="Gene3D" id="1.10.167.10">
    <property type="entry name" value="Regulator of G-protein Signalling 4, domain 2"/>
    <property type="match status" value="1"/>
</dbReference>
<dbReference type="EMBL" id="MCGN01000004">
    <property type="protein sequence ID" value="ORY97537.1"/>
    <property type="molecule type" value="Genomic_DNA"/>
</dbReference>
<dbReference type="SMART" id="SM00315">
    <property type="entry name" value="RGS"/>
    <property type="match status" value="1"/>
</dbReference>
<dbReference type="CDD" id="cd07440">
    <property type="entry name" value="RGS"/>
    <property type="match status" value="1"/>
</dbReference>
<name>A0A1X2HF40_SYNRA</name>
<dbReference type="STRING" id="13706.A0A1X2HF40"/>
<protein>
    <recommendedName>
        <fullName evidence="2">RGS domain-containing protein</fullName>
    </recommendedName>
</protein>
<evidence type="ECO:0000256" key="1">
    <source>
        <dbReference type="SAM" id="MobiDB-lite"/>
    </source>
</evidence>
<dbReference type="PANTHER" id="PTHR10845:SF192">
    <property type="entry name" value="DOUBLE HIT, ISOFORM B"/>
    <property type="match status" value="1"/>
</dbReference>
<comment type="caution">
    <text evidence="3">The sequence shown here is derived from an EMBL/GenBank/DDBJ whole genome shotgun (WGS) entry which is preliminary data.</text>
</comment>
<dbReference type="Pfam" id="PF00615">
    <property type="entry name" value="RGS"/>
    <property type="match status" value="1"/>
</dbReference>
<dbReference type="PRINTS" id="PR01301">
    <property type="entry name" value="RGSPROTEIN"/>
</dbReference>
<organism evidence="3 4">
    <name type="scientific">Syncephalastrum racemosum</name>
    <name type="common">Filamentous fungus</name>
    <dbReference type="NCBI Taxonomy" id="13706"/>
    <lineage>
        <taxon>Eukaryota</taxon>
        <taxon>Fungi</taxon>
        <taxon>Fungi incertae sedis</taxon>
        <taxon>Mucoromycota</taxon>
        <taxon>Mucoromycotina</taxon>
        <taxon>Mucoromycetes</taxon>
        <taxon>Mucorales</taxon>
        <taxon>Syncephalastraceae</taxon>
        <taxon>Syncephalastrum</taxon>
    </lineage>
</organism>
<evidence type="ECO:0000313" key="4">
    <source>
        <dbReference type="Proteomes" id="UP000242180"/>
    </source>
</evidence>
<dbReference type="OrthoDB" id="196547at2759"/>
<proteinExistence type="predicted"/>
<dbReference type="InterPro" id="IPR036305">
    <property type="entry name" value="RGS_sf"/>
</dbReference>
<sequence length="403" mass="45809">MAASSCPAASATASRRGSLALYAHDTRFTPSRADNDPLNENYYEDDNSFEDSSSADAVMMAVDSPFDHMAAVSTASASAIAFATGRRRSSSCNILVGGAPMHMHNGAPSTSNTTLYKVKRSHSSKSPLVFNHQTDVSIAEIRHVGLKAILQSKVPACYFLYHLLQEFSSENLFFYIELEQYESFSYLSLIQQLATAQHIYDTYLSPNSHFEVNIDEKTRRAAAVALQERRVVECFIDAKKAVYTLLESSFMRFVETETWNLMISQCGENTIQYDAETRDAAVNALLSYVEQQHAMLYTNPHTDAPLSMCHQTAKKRHELTKSMIHEFCRTVVGVEFNYYNIWSPEDDDEHEQLDELDMQMRSQLPPQRPSQEKSHHHHRSPFSHVLKRPRPKEVFDFLVKKKK</sequence>
<dbReference type="AlphaFoldDB" id="A0A1X2HF40"/>
<dbReference type="Proteomes" id="UP000242180">
    <property type="component" value="Unassembled WGS sequence"/>
</dbReference>
<dbReference type="SUPFAM" id="SSF48097">
    <property type="entry name" value="Regulator of G-protein signaling, RGS"/>
    <property type="match status" value="1"/>
</dbReference>